<comment type="caution">
    <text evidence="1">The sequence shown here is derived from an EMBL/GenBank/DDBJ whole genome shotgun (WGS) entry which is preliminary data.</text>
</comment>
<keyword evidence="2" id="KW-1185">Reference proteome</keyword>
<dbReference type="Proteomes" id="UP001180020">
    <property type="component" value="Unassembled WGS sequence"/>
</dbReference>
<proteinExistence type="predicted"/>
<sequence length="83" mass="8761">MEVGGFLFMRIVPRLAQNSHSSDVRVLCGTGFLVADGQLDWPLFLLCQARQAMAGKEATGMSGGHSAVAKISQMVVPAGAWAI</sequence>
<dbReference type="EMBL" id="JAUJYO010000018">
    <property type="protein sequence ID" value="KAK1289877.1"/>
    <property type="molecule type" value="Genomic_DNA"/>
</dbReference>
<reference evidence="1" key="1">
    <citation type="journal article" date="2023" name="Nat. Commun.">
        <title>Diploid and tetraploid genomes of Acorus and the evolution of monocots.</title>
        <authorList>
            <person name="Ma L."/>
            <person name="Liu K.W."/>
            <person name="Li Z."/>
            <person name="Hsiao Y.Y."/>
            <person name="Qi Y."/>
            <person name="Fu T."/>
            <person name="Tang G.D."/>
            <person name="Zhang D."/>
            <person name="Sun W.H."/>
            <person name="Liu D.K."/>
            <person name="Li Y."/>
            <person name="Chen G.Z."/>
            <person name="Liu X.D."/>
            <person name="Liao X.Y."/>
            <person name="Jiang Y.T."/>
            <person name="Yu X."/>
            <person name="Hao Y."/>
            <person name="Huang J."/>
            <person name="Zhao X.W."/>
            <person name="Ke S."/>
            <person name="Chen Y.Y."/>
            <person name="Wu W.L."/>
            <person name="Hsu J.L."/>
            <person name="Lin Y.F."/>
            <person name="Huang M.D."/>
            <person name="Li C.Y."/>
            <person name="Huang L."/>
            <person name="Wang Z.W."/>
            <person name="Zhao X."/>
            <person name="Zhong W.Y."/>
            <person name="Peng D.H."/>
            <person name="Ahmad S."/>
            <person name="Lan S."/>
            <person name="Zhang J.S."/>
            <person name="Tsai W.C."/>
            <person name="Van de Peer Y."/>
            <person name="Liu Z.J."/>
        </authorList>
    </citation>
    <scope>NUCLEOTIDE SEQUENCE</scope>
    <source>
        <strain evidence="1">CP</strain>
    </source>
</reference>
<gene>
    <name evidence="1" type="ORF">QJS10_CPB18g00398</name>
</gene>
<evidence type="ECO:0000313" key="1">
    <source>
        <dbReference type="EMBL" id="KAK1289877.1"/>
    </source>
</evidence>
<name>A0AAV9CMC6_ACOCL</name>
<evidence type="ECO:0000313" key="2">
    <source>
        <dbReference type="Proteomes" id="UP001180020"/>
    </source>
</evidence>
<organism evidence="1 2">
    <name type="scientific">Acorus calamus</name>
    <name type="common">Sweet flag</name>
    <dbReference type="NCBI Taxonomy" id="4465"/>
    <lineage>
        <taxon>Eukaryota</taxon>
        <taxon>Viridiplantae</taxon>
        <taxon>Streptophyta</taxon>
        <taxon>Embryophyta</taxon>
        <taxon>Tracheophyta</taxon>
        <taxon>Spermatophyta</taxon>
        <taxon>Magnoliopsida</taxon>
        <taxon>Liliopsida</taxon>
        <taxon>Acoraceae</taxon>
        <taxon>Acorus</taxon>
    </lineage>
</organism>
<reference evidence="1" key="2">
    <citation type="submission" date="2023-06" db="EMBL/GenBank/DDBJ databases">
        <authorList>
            <person name="Ma L."/>
            <person name="Liu K.-W."/>
            <person name="Li Z."/>
            <person name="Hsiao Y.-Y."/>
            <person name="Qi Y."/>
            <person name="Fu T."/>
            <person name="Tang G."/>
            <person name="Zhang D."/>
            <person name="Sun W.-H."/>
            <person name="Liu D.-K."/>
            <person name="Li Y."/>
            <person name="Chen G.-Z."/>
            <person name="Liu X.-D."/>
            <person name="Liao X.-Y."/>
            <person name="Jiang Y.-T."/>
            <person name="Yu X."/>
            <person name="Hao Y."/>
            <person name="Huang J."/>
            <person name="Zhao X.-W."/>
            <person name="Ke S."/>
            <person name="Chen Y.-Y."/>
            <person name="Wu W.-L."/>
            <person name="Hsu J.-L."/>
            <person name="Lin Y.-F."/>
            <person name="Huang M.-D."/>
            <person name="Li C.-Y."/>
            <person name="Huang L."/>
            <person name="Wang Z.-W."/>
            <person name="Zhao X."/>
            <person name="Zhong W.-Y."/>
            <person name="Peng D.-H."/>
            <person name="Ahmad S."/>
            <person name="Lan S."/>
            <person name="Zhang J.-S."/>
            <person name="Tsai W.-C."/>
            <person name="Van De Peer Y."/>
            <person name="Liu Z.-J."/>
        </authorList>
    </citation>
    <scope>NUCLEOTIDE SEQUENCE</scope>
    <source>
        <strain evidence="1">CP</strain>
        <tissue evidence="1">Leaves</tissue>
    </source>
</reference>
<dbReference type="AlphaFoldDB" id="A0AAV9CMC6"/>
<accession>A0AAV9CMC6</accession>
<protein>
    <submittedName>
        <fullName evidence="1">Uncharacterized protein</fullName>
    </submittedName>
</protein>